<evidence type="ECO:0000313" key="2">
    <source>
        <dbReference type="EMBL" id="EHJ62362.1"/>
    </source>
</evidence>
<dbReference type="EMBL" id="AGFM01000009">
    <property type="protein sequence ID" value="EHJ62362.1"/>
    <property type="molecule type" value="Genomic_DNA"/>
</dbReference>
<reference evidence="2 3" key="1">
    <citation type="journal article" date="2012" name="J. Bacteriol.">
        <title>Genome sequence of benzo(a)pyrene-degrading bacterium Novosphingobium pentaromativorans US6-1.</title>
        <authorList>
            <person name="Luo Y.R."/>
            <person name="Kang S.G."/>
            <person name="Kim S.J."/>
            <person name="Kim M.R."/>
            <person name="Li N."/>
            <person name="Lee J.H."/>
            <person name="Kwon K.K."/>
        </authorList>
    </citation>
    <scope>NUCLEOTIDE SEQUENCE [LARGE SCALE GENOMIC DNA]</scope>
    <source>
        <strain evidence="2 3">US6-1</strain>
    </source>
</reference>
<protein>
    <submittedName>
        <fullName evidence="2">Uncharacterized protein</fullName>
    </submittedName>
</protein>
<dbReference type="Proteomes" id="UP000004030">
    <property type="component" value="Unassembled WGS sequence"/>
</dbReference>
<accession>G6E9D8</accession>
<evidence type="ECO:0000256" key="1">
    <source>
        <dbReference type="SAM" id="MobiDB-lite"/>
    </source>
</evidence>
<proteinExistence type="predicted"/>
<dbReference type="PATRIC" id="fig|1088721.3.peg.948"/>
<feature type="region of interest" description="Disordered" evidence="1">
    <location>
        <begin position="1"/>
        <end position="21"/>
    </location>
</feature>
<dbReference type="AlphaFoldDB" id="G6E9D8"/>
<name>G6E9D8_9SPHN</name>
<gene>
    <name evidence="2" type="ORF">NSU_0959</name>
</gene>
<sequence length="41" mass="4485">MRKSLGTVAPNKFEPRPYTASRIRASPLRPLFSPISAAATK</sequence>
<comment type="caution">
    <text evidence="2">The sequence shown here is derived from an EMBL/GenBank/DDBJ whole genome shotgun (WGS) entry which is preliminary data.</text>
</comment>
<evidence type="ECO:0000313" key="3">
    <source>
        <dbReference type="Proteomes" id="UP000004030"/>
    </source>
</evidence>
<organism evidence="2 3">
    <name type="scientific">Novosphingobium pentaromativorans US6-1</name>
    <dbReference type="NCBI Taxonomy" id="1088721"/>
    <lineage>
        <taxon>Bacteria</taxon>
        <taxon>Pseudomonadati</taxon>
        <taxon>Pseudomonadota</taxon>
        <taxon>Alphaproteobacteria</taxon>
        <taxon>Sphingomonadales</taxon>
        <taxon>Sphingomonadaceae</taxon>
        <taxon>Novosphingobium</taxon>
    </lineage>
</organism>
<keyword evidence="3" id="KW-1185">Reference proteome</keyword>